<proteinExistence type="predicted"/>
<evidence type="ECO:0000313" key="1">
    <source>
        <dbReference type="EMBL" id="QHT92287.1"/>
    </source>
</evidence>
<accession>A0A6C0IK73</accession>
<dbReference type="AlphaFoldDB" id="A0A6C0IK73"/>
<dbReference type="EMBL" id="MN740182">
    <property type="protein sequence ID" value="QHT92287.1"/>
    <property type="molecule type" value="Genomic_DNA"/>
</dbReference>
<protein>
    <submittedName>
        <fullName evidence="1">Uncharacterized protein</fullName>
    </submittedName>
</protein>
<name>A0A6C0IK73_9ZZZZ</name>
<sequence length="279" mass="32487">MENIQFIIKDYHVDVLGIGNILKCLISSLSVNPDTVIKCEPSYMYGAYDTILDDRFIYKPEQPQTKELVKVYTCRLLILRSEETLQATLPNEEWYMNGLANHRFDSYLSLTKRIDWNYDASKIHETVKQRIFHIIDQIRFKDIVTDHVHTMTQSFKDNCLGVSVRTWKASHEKNIPRSYAFDTYKKKIIDIVAKHPEINQLVFSFDNHSVVNEYVELCAELNIGYVILDKTEDINAIQYAIIKALALSHCTYFIGNRMSTFSELVFWFGKCKPVVYTVG</sequence>
<dbReference type="Gene3D" id="3.40.50.11350">
    <property type="match status" value="1"/>
</dbReference>
<reference evidence="1" key="1">
    <citation type="journal article" date="2020" name="Nature">
        <title>Giant virus diversity and host interactions through global metagenomics.</title>
        <authorList>
            <person name="Schulz F."/>
            <person name="Roux S."/>
            <person name="Paez-Espino D."/>
            <person name="Jungbluth S."/>
            <person name="Walsh D.A."/>
            <person name="Denef V.J."/>
            <person name="McMahon K.D."/>
            <person name="Konstantinidis K.T."/>
            <person name="Eloe-Fadrosh E.A."/>
            <person name="Kyrpides N.C."/>
            <person name="Woyke T."/>
        </authorList>
    </citation>
    <scope>NUCLEOTIDE SEQUENCE</scope>
    <source>
        <strain evidence="1">GVMAG-M-3300023184-88</strain>
    </source>
</reference>
<organism evidence="1">
    <name type="scientific">viral metagenome</name>
    <dbReference type="NCBI Taxonomy" id="1070528"/>
    <lineage>
        <taxon>unclassified sequences</taxon>
        <taxon>metagenomes</taxon>
        <taxon>organismal metagenomes</taxon>
    </lineage>
</organism>